<sequence length="132" mass="14578">MDSAEAANAWRTQSGVTRISARSGRAIDELPSNLTELRAVSQRLVAHYLGNSDGSTGPISGERLKEVDLRYARTMFDHLLDLGQPTLSRDRSPDERLPGCCRDFAVLFVSMARHKGIPARVRVGYATYFKPG</sequence>
<organism evidence="2">
    <name type="scientific">mine drainage metagenome</name>
    <dbReference type="NCBI Taxonomy" id="410659"/>
    <lineage>
        <taxon>unclassified sequences</taxon>
        <taxon>metagenomes</taxon>
        <taxon>ecological metagenomes</taxon>
    </lineage>
</organism>
<dbReference type="Pfam" id="PF01841">
    <property type="entry name" value="Transglut_core"/>
    <property type="match status" value="1"/>
</dbReference>
<dbReference type="EMBL" id="AUZY01006980">
    <property type="protein sequence ID" value="EQD52046.1"/>
    <property type="molecule type" value="Genomic_DNA"/>
</dbReference>
<comment type="caution">
    <text evidence="2">The sequence shown here is derived from an EMBL/GenBank/DDBJ whole genome shotgun (WGS) entry which is preliminary data.</text>
</comment>
<accession>T0ZUW0</accession>
<evidence type="ECO:0000313" key="2">
    <source>
        <dbReference type="EMBL" id="EQD52046.1"/>
    </source>
</evidence>
<reference evidence="2" key="1">
    <citation type="submission" date="2013-08" db="EMBL/GenBank/DDBJ databases">
        <authorList>
            <person name="Mendez C."/>
            <person name="Richter M."/>
            <person name="Ferrer M."/>
            <person name="Sanchez J."/>
        </authorList>
    </citation>
    <scope>NUCLEOTIDE SEQUENCE</scope>
</reference>
<dbReference type="InterPro" id="IPR002931">
    <property type="entry name" value="Transglutaminase-like"/>
</dbReference>
<name>T0ZUW0_9ZZZZ</name>
<gene>
    <name evidence="2" type="ORF">B1B_10746</name>
</gene>
<protein>
    <submittedName>
        <fullName evidence="2">Transglutaminase domain protein</fullName>
    </submittedName>
</protein>
<reference evidence="2" key="2">
    <citation type="journal article" date="2014" name="ISME J.">
        <title>Microbial stratification in low pH oxic and suboxic macroscopic growths along an acid mine drainage.</title>
        <authorList>
            <person name="Mendez-Garcia C."/>
            <person name="Mesa V."/>
            <person name="Sprenger R.R."/>
            <person name="Richter M."/>
            <person name="Diez M.S."/>
            <person name="Solano J."/>
            <person name="Bargiela R."/>
            <person name="Golyshina O.V."/>
            <person name="Manteca A."/>
            <person name="Ramos J.L."/>
            <person name="Gallego J.R."/>
            <person name="Llorente I."/>
            <person name="Martins Dos Santos V.A."/>
            <person name="Jensen O.N."/>
            <person name="Pelaez A.I."/>
            <person name="Sanchez J."/>
            <person name="Ferrer M."/>
        </authorList>
    </citation>
    <scope>NUCLEOTIDE SEQUENCE</scope>
</reference>
<dbReference type="Gene3D" id="3.10.620.30">
    <property type="match status" value="1"/>
</dbReference>
<feature type="domain" description="Transglutaminase-like" evidence="1">
    <location>
        <begin position="89"/>
        <end position="126"/>
    </location>
</feature>
<dbReference type="SUPFAM" id="SSF54001">
    <property type="entry name" value="Cysteine proteinases"/>
    <property type="match status" value="1"/>
</dbReference>
<feature type="non-terminal residue" evidence="2">
    <location>
        <position position="132"/>
    </location>
</feature>
<dbReference type="InterPro" id="IPR038765">
    <property type="entry name" value="Papain-like_cys_pep_sf"/>
</dbReference>
<evidence type="ECO:0000259" key="1">
    <source>
        <dbReference type="Pfam" id="PF01841"/>
    </source>
</evidence>
<dbReference type="AlphaFoldDB" id="T0ZUW0"/>
<proteinExistence type="predicted"/>